<evidence type="ECO:0000256" key="11">
    <source>
        <dbReference type="SAM" id="MobiDB-lite"/>
    </source>
</evidence>
<evidence type="ECO:0000256" key="3">
    <source>
        <dbReference type="ARBA" id="ARBA00022737"/>
    </source>
</evidence>
<dbReference type="GO" id="GO:0006325">
    <property type="term" value="P:chromatin organization"/>
    <property type="evidence" value="ECO:0007669"/>
    <property type="project" value="UniProtKB-ARBA"/>
</dbReference>
<dbReference type="SUPFAM" id="SSF47370">
    <property type="entry name" value="Bromodomain"/>
    <property type="match status" value="1"/>
</dbReference>
<dbReference type="InterPro" id="IPR001487">
    <property type="entry name" value="Bromodomain"/>
</dbReference>
<evidence type="ECO:0000256" key="10">
    <source>
        <dbReference type="PROSITE-ProRule" id="PRU00146"/>
    </source>
</evidence>
<sequence length="1139" mass="128622">MDEQDQEWMDSVNTERKVNSLDKVSYEAFEIIMDRLEKEWFDLTKNIPKPDMVMPSEDSTCAICDDSEGENTNAIVFCDGCNLAVHQDCYGVPYIPEGQWLCRKCTVSPENPVVETRVANDVFMEPVTGVDKISKQRWKLKCSVCDVREGACIQCTKTSCFLAFHATCARKEKLLMPMKASQGSEAPTLACYCEKHLPREQAEARAAALAAEQSDATASVSSPKSSKTARAYAKTYKPGPPLVPRIIVNRILQYLQRVAIRQKPEFVIMVCKYWSLKREARRGAPLLKRLHLEPWTASGGRNQSDEDKATKLEYMKRLREDLDKVRILADICRRREVRKLDQQQIIQDVFSRALFSNEPTLRMTFEKIRGHDRHDYFKNPVSKVDVPDYYDIIRRPICWNVIDQKLDGHRYWDLQDFKDDIHLVLDNAMLYNHPGTPFYKTALRIKTAAGPLLSDLDRLKYRHPEISVFMDHEEESKSVDPIPSSRGPLGDLEPPLELLKLLVQKEAIQDDIDLIIDVQPIVSLFSYEFGKFKPPPPPPPPPKPKRDRKAERERLRLARAAALDVSAVRAPRTRHALAVVAAFEAEAQDTHDTEQVTEDHTGDSTEAPTETKPKGKRWRRAPFTLPGQSEVPPVVENVDNQQSFKMFDGGWILPDDQRRGGRAPLGRQLLLEPKRKKPRTGMPILSSLQDIIYQWIIVSEREKSHLSVGTTTAVENATPRGHSEPREERSEAGPSIQALVDEVPQESREDSVVPVILTTQAMEIDEPPPDGPEQLEEVPLVTGEPTAPTVEQDQGTVPTPTPEPEPQGKRVRKVIIIEKLDTPATRRAENQRRREEKRRREAEAATALTELSQSMAHGPIPGPSRHGNAATQTVPGADVDMDSQSELTSLTDEDIPGDDSQTTEQGNHKTRALVSMQTSPDGLQGEFRDGLVSGFNSDEQDFKIDDGPLTPLEGTPQAAPAKRSKGRGSGYRSRRKSRAKVLDSEQDIGLLNVEDGKFLEGGTLVWAKAETYPWWPAVVYEPDDPEVAPNALLEKQPSEIKSQQLHLVQFFDQRSLWGWFEPSKLRMLGENDELDADMVAANSKRQKWKTPRARDACRKAYRRATAEMETAGREEQTEEDRNPPENPEVTEQKRDVDMG</sequence>
<dbReference type="CDD" id="cd04369">
    <property type="entry name" value="Bromodomain"/>
    <property type="match status" value="1"/>
</dbReference>
<dbReference type="InterPro" id="IPR001965">
    <property type="entry name" value="Znf_PHD"/>
</dbReference>
<organism evidence="16 17">
    <name type="scientific">Hermanssonia centrifuga</name>
    <dbReference type="NCBI Taxonomy" id="98765"/>
    <lineage>
        <taxon>Eukaryota</taxon>
        <taxon>Fungi</taxon>
        <taxon>Dikarya</taxon>
        <taxon>Basidiomycota</taxon>
        <taxon>Agaricomycotina</taxon>
        <taxon>Agaricomycetes</taxon>
        <taxon>Polyporales</taxon>
        <taxon>Meruliaceae</taxon>
        <taxon>Hermanssonia</taxon>
    </lineage>
</organism>
<protein>
    <recommendedName>
        <fullName evidence="18">Bromodomain and PHD finger-containing protein</fullName>
    </recommendedName>
</protein>
<gene>
    <name evidence="16" type="ORF">EW026_g5492</name>
</gene>
<feature type="region of interest" description="Disordered" evidence="11">
    <location>
        <begin position="704"/>
        <end position="734"/>
    </location>
</feature>
<feature type="region of interest" description="Disordered" evidence="11">
    <location>
        <begin position="587"/>
        <end position="619"/>
    </location>
</feature>
<dbReference type="FunFam" id="3.30.40.10:FF:000008">
    <property type="entry name" value="Bromodomain containing 1, isoform CRA_a"/>
    <property type="match status" value="1"/>
</dbReference>
<evidence type="ECO:0000259" key="15">
    <source>
        <dbReference type="PROSITE" id="PS51805"/>
    </source>
</evidence>
<evidence type="ECO:0000259" key="12">
    <source>
        <dbReference type="PROSITE" id="PS50014"/>
    </source>
</evidence>
<dbReference type="InterPro" id="IPR011011">
    <property type="entry name" value="Znf_FYVE_PHD"/>
</dbReference>
<feature type="compositionally biased region" description="Basic and acidic residues" evidence="11">
    <location>
        <begin position="721"/>
        <end position="731"/>
    </location>
</feature>
<evidence type="ECO:0000256" key="9">
    <source>
        <dbReference type="PROSITE-ProRule" id="PRU00035"/>
    </source>
</evidence>
<evidence type="ECO:0000259" key="14">
    <source>
        <dbReference type="PROSITE" id="PS50812"/>
    </source>
</evidence>
<dbReference type="PROSITE" id="PS50014">
    <property type="entry name" value="BROMODOMAIN_2"/>
    <property type="match status" value="1"/>
</dbReference>
<keyword evidence="2" id="KW-0479">Metal-binding</keyword>
<feature type="region of interest" description="Disordered" evidence="11">
    <location>
        <begin position="785"/>
        <end position="978"/>
    </location>
</feature>
<evidence type="ECO:0008006" key="18">
    <source>
        <dbReference type="Google" id="ProtNLM"/>
    </source>
</evidence>
<feature type="domain" description="PWWP" evidence="14">
    <location>
        <begin position="1001"/>
        <end position="1071"/>
    </location>
</feature>
<dbReference type="PROSITE" id="PS00633">
    <property type="entry name" value="BROMODOMAIN_1"/>
    <property type="match status" value="1"/>
</dbReference>
<evidence type="ECO:0000256" key="5">
    <source>
        <dbReference type="ARBA" id="ARBA00022833"/>
    </source>
</evidence>
<dbReference type="CDD" id="cd05839">
    <property type="entry name" value="PWWP_BRPF"/>
    <property type="match status" value="1"/>
</dbReference>
<dbReference type="GO" id="GO:0006357">
    <property type="term" value="P:regulation of transcription by RNA polymerase II"/>
    <property type="evidence" value="ECO:0007669"/>
    <property type="project" value="TreeGrafter"/>
</dbReference>
<evidence type="ECO:0000313" key="16">
    <source>
        <dbReference type="EMBL" id="THG96316.1"/>
    </source>
</evidence>
<dbReference type="PANTHER" id="PTHR13793">
    <property type="entry name" value="PHD FINGER PROTEINS"/>
    <property type="match status" value="1"/>
</dbReference>
<evidence type="ECO:0000256" key="1">
    <source>
        <dbReference type="ARBA" id="ARBA00022553"/>
    </source>
</evidence>
<dbReference type="Gene3D" id="2.30.30.140">
    <property type="match status" value="1"/>
</dbReference>
<dbReference type="Gene3D" id="1.20.920.10">
    <property type="entry name" value="Bromodomain-like"/>
    <property type="match status" value="1"/>
</dbReference>
<dbReference type="GO" id="GO:0008270">
    <property type="term" value="F:zinc ion binding"/>
    <property type="evidence" value="ECO:0007669"/>
    <property type="project" value="UniProtKB-KW"/>
</dbReference>
<dbReference type="AlphaFoldDB" id="A0A4S4KEA5"/>
<dbReference type="Pfam" id="PF00439">
    <property type="entry name" value="Bromodomain"/>
    <property type="match status" value="1"/>
</dbReference>
<feature type="domain" description="PHD-type" evidence="13">
    <location>
        <begin position="58"/>
        <end position="108"/>
    </location>
</feature>
<name>A0A4S4KEA5_9APHY</name>
<feature type="compositionally biased region" description="Basic and acidic residues" evidence="11">
    <location>
        <begin position="1130"/>
        <end position="1139"/>
    </location>
</feature>
<keyword evidence="4 10" id="KW-0863">Zinc-finger</keyword>
<dbReference type="SMART" id="SM00293">
    <property type="entry name" value="PWWP"/>
    <property type="match status" value="1"/>
</dbReference>
<proteinExistence type="predicted"/>
<keyword evidence="3" id="KW-0677">Repeat</keyword>
<evidence type="ECO:0000256" key="4">
    <source>
        <dbReference type="ARBA" id="ARBA00022771"/>
    </source>
</evidence>
<dbReference type="Pfam" id="PF10513">
    <property type="entry name" value="EPL1"/>
    <property type="match status" value="1"/>
</dbReference>
<evidence type="ECO:0000256" key="6">
    <source>
        <dbReference type="ARBA" id="ARBA00022990"/>
    </source>
</evidence>
<dbReference type="PROSITE" id="PS51805">
    <property type="entry name" value="EPHD"/>
    <property type="match status" value="1"/>
</dbReference>
<dbReference type="Pfam" id="PF13831">
    <property type="entry name" value="PHD_2"/>
    <property type="match status" value="1"/>
</dbReference>
<evidence type="ECO:0000256" key="7">
    <source>
        <dbReference type="ARBA" id="ARBA00023117"/>
    </source>
</evidence>
<dbReference type="PROSITE" id="PS01359">
    <property type="entry name" value="ZF_PHD_1"/>
    <property type="match status" value="1"/>
</dbReference>
<keyword evidence="17" id="KW-1185">Reference proteome</keyword>
<accession>A0A4S4KEA5</accession>
<dbReference type="CDD" id="cd15492">
    <property type="entry name" value="PHD_BRPF_JADE_like"/>
    <property type="match status" value="1"/>
</dbReference>
<feature type="domain" description="PHD-type" evidence="15">
    <location>
        <begin position="58"/>
        <end position="197"/>
    </location>
</feature>
<feature type="compositionally biased region" description="Basic and acidic residues" evidence="11">
    <location>
        <begin position="815"/>
        <end position="843"/>
    </location>
</feature>
<keyword evidence="6" id="KW-0007">Acetylation</keyword>
<feature type="compositionally biased region" description="Basic and acidic residues" evidence="11">
    <location>
        <begin position="1092"/>
        <end position="1123"/>
    </location>
</feature>
<dbReference type="PANTHER" id="PTHR13793:SF107">
    <property type="entry name" value="BROMODOMAIN-CONTAINING PROTEIN HOMOLOG"/>
    <property type="match status" value="1"/>
</dbReference>
<dbReference type="PROSITE" id="PS50812">
    <property type="entry name" value="PWWP"/>
    <property type="match status" value="1"/>
</dbReference>
<keyword evidence="5" id="KW-0862">Zinc</keyword>
<dbReference type="Proteomes" id="UP000309038">
    <property type="component" value="Unassembled WGS sequence"/>
</dbReference>
<dbReference type="InterPro" id="IPR034732">
    <property type="entry name" value="EPHD"/>
</dbReference>
<dbReference type="InterPro" id="IPR000313">
    <property type="entry name" value="PWWP_dom"/>
</dbReference>
<keyword evidence="8" id="KW-0539">Nucleus</keyword>
<keyword evidence="7 9" id="KW-0103">Bromodomain</keyword>
<dbReference type="Pfam" id="PF00855">
    <property type="entry name" value="PWWP"/>
    <property type="match status" value="1"/>
</dbReference>
<dbReference type="Gene3D" id="3.30.40.10">
    <property type="entry name" value="Zinc/RING finger domain, C3HC4 (zinc finger)"/>
    <property type="match status" value="1"/>
</dbReference>
<dbReference type="InterPro" id="IPR036427">
    <property type="entry name" value="Bromodomain-like_sf"/>
</dbReference>
<comment type="caution">
    <text evidence="16">The sequence shown here is derived from an EMBL/GenBank/DDBJ whole genome shotgun (WGS) entry which is preliminary data.</text>
</comment>
<reference evidence="16 17" key="1">
    <citation type="submission" date="2019-02" db="EMBL/GenBank/DDBJ databases">
        <title>Genome sequencing of the rare red list fungi Phlebia centrifuga.</title>
        <authorList>
            <person name="Buettner E."/>
            <person name="Kellner H."/>
        </authorList>
    </citation>
    <scope>NUCLEOTIDE SEQUENCE [LARGE SCALE GENOMIC DNA]</scope>
    <source>
        <strain evidence="16 17">DSM 108282</strain>
    </source>
</reference>
<feature type="domain" description="Bromo" evidence="12">
    <location>
        <begin position="369"/>
        <end position="439"/>
    </location>
</feature>
<dbReference type="InterPro" id="IPR019787">
    <property type="entry name" value="Znf_PHD-finger"/>
</dbReference>
<feature type="compositionally biased region" description="Pro residues" evidence="11">
    <location>
        <begin position="533"/>
        <end position="542"/>
    </location>
</feature>
<dbReference type="InterPro" id="IPR013083">
    <property type="entry name" value="Znf_RING/FYVE/PHD"/>
</dbReference>
<dbReference type="InterPro" id="IPR019542">
    <property type="entry name" value="Enhancer_polycomb-like_N"/>
</dbReference>
<feature type="region of interest" description="Disordered" evidence="11">
    <location>
        <begin position="1085"/>
        <end position="1139"/>
    </location>
</feature>
<feature type="compositionally biased region" description="Basic residues" evidence="11">
    <location>
        <begin position="962"/>
        <end position="978"/>
    </location>
</feature>
<feature type="region of interest" description="Disordered" evidence="11">
    <location>
        <begin position="531"/>
        <end position="552"/>
    </location>
</feature>
<evidence type="ECO:0000259" key="13">
    <source>
        <dbReference type="PROSITE" id="PS50016"/>
    </source>
</evidence>
<feature type="compositionally biased region" description="Basic and acidic residues" evidence="11">
    <location>
        <begin position="588"/>
        <end position="613"/>
    </location>
</feature>
<dbReference type="SMART" id="SM00249">
    <property type="entry name" value="PHD"/>
    <property type="match status" value="2"/>
</dbReference>
<evidence type="ECO:0000313" key="17">
    <source>
        <dbReference type="Proteomes" id="UP000309038"/>
    </source>
</evidence>
<dbReference type="InterPro" id="IPR019786">
    <property type="entry name" value="Zinc_finger_PHD-type_CS"/>
</dbReference>
<dbReference type="PROSITE" id="PS50016">
    <property type="entry name" value="ZF_PHD_2"/>
    <property type="match status" value="1"/>
</dbReference>
<dbReference type="SMART" id="SM00297">
    <property type="entry name" value="BROMO"/>
    <property type="match status" value="1"/>
</dbReference>
<dbReference type="PRINTS" id="PR00503">
    <property type="entry name" value="BROMODOMAIN"/>
</dbReference>
<evidence type="ECO:0000256" key="8">
    <source>
        <dbReference type="ARBA" id="ARBA00023242"/>
    </source>
</evidence>
<dbReference type="Pfam" id="PF13771">
    <property type="entry name" value="zf-HC5HC2H"/>
    <property type="match status" value="1"/>
</dbReference>
<dbReference type="InterPro" id="IPR050701">
    <property type="entry name" value="Histone_Mod_Regulator"/>
</dbReference>
<dbReference type="SUPFAM" id="SSF57903">
    <property type="entry name" value="FYVE/PHD zinc finger"/>
    <property type="match status" value="1"/>
</dbReference>
<dbReference type="EMBL" id="SGPJ01000244">
    <property type="protein sequence ID" value="THG96316.1"/>
    <property type="molecule type" value="Genomic_DNA"/>
</dbReference>
<evidence type="ECO:0000256" key="2">
    <source>
        <dbReference type="ARBA" id="ARBA00022723"/>
    </source>
</evidence>
<dbReference type="InterPro" id="IPR018359">
    <property type="entry name" value="Bromodomain_CS"/>
</dbReference>
<keyword evidence="1" id="KW-0597">Phosphoprotein</keyword>
<dbReference type="SUPFAM" id="SSF63748">
    <property type="entry name" value="Tudor/PWWP/MBT"/>
    <property type="match status" value="1"/>
</dbReference>